<dbReference type="KEGG" id="run:DR864_17895"/>
<evidence type="ECO:0000256" key="5">
    <source>
        <dbReference type="ARBA" id="ARBA00022729"/>
    </source>
</evidence>
<evidence type="ECO:0000256" key="1">
    <source>
        <dbReference type="ARBA" id="ARBA00004571"/>
    </source>
</evidence>
<dbReference type="GO" id="GO:0044718">
    <property type="term" value="P:siderophore transmembrane transport"/>
    <property type="evidence" value="ECO:0007669"/>
    <property type="project" value="TreeGrafter"/>
</dbReference>
<dbReference type="PANTHER" id="PTHR30069:SF29">
    <property type="entry name" value="HEMOGLOBIN AND HEMOGLOBIN-HAPTOGLOBIN-BINDING PROTEIN 1-RELATED"/>
    <property type="match status" value="1"/>
</dbReference>
<dbReference type="AlphaFoldDB" id="A0A344TSI6"/>
<comment type="subcellular location">
    <subcellularLocation>
        <location evidence="1 8">Cell outer membrane</location>
        <topology evidence="1 8">Multi-pass membrane protein</topology>
    </subcellularLocation>
</comment>
<evidence type="ECO:0000256" key="3">
    <source>
        <dbReference type="ARBA" id="ARBA00022452"/>
    </source>
</evidence>
<dbReference type="GO" id="GO:0015344">
    <property type="term" value="F:siderophore uptake transmembrane transporter activity"/>
    <property type="evidence" value="ECO:0007669"/>
    <property type="project" value="TreeGrafter"/>
</dbReference>
<dbReference type="EMBL" id="CP030850">
    <property type="protein sequence ID" value="AXE21607.1"/>
    <property type="molecule type" value="Genomic_DNA"/>
</dbReference>
<comment type="similarity">
    <text evidence="8">Belongs to the TonB-dependent receptor family.</text>
</comment>
<evidence type="ECO:0000256" key="8">
    <source>
        <dbReference type="PROSITE-ProRule" id="PRU01360"/>
    </source>
</evidence>
<protein>
    <submittedName>
        <fullName evidence="10">SusC/RagA family TonB-linked outer membrane protein</fullName>
    </submittedName>
</protein>
<dbReference type="SUPFAM" id="SSF56935">
    <property type="entry name" value="Porins"/>
    <property type="match status" value="1"/>
</dbReference>
<evidence type="ECO:0000313" key="10">
    <source>
        <dbReference type="EMBL" id="AXE21607.1"/>
    </source>
</evidence>
<dbReference type="RefSeq" id="WP_114070348.1">
    <property type="nucleotide sequence ID" value="NZ_CP030850.1"/>
</dbReference>
<organism evidence="10 11">
    <name type="scientific">Runella rosea</name>
    <dbReference type="NCBI Taxonomy" id="2259595"/>
    <lineage>
        <taxon>Bacteria</taxon>
        <taxon>Pseudomonadati</taxon>
        <taxon>Bacteroidota</taxon>
        <taxon>Cytophagia</taxon>
        <taxon>Cytophagales</taxon>
        <taxon>Spirosomataceae</taxon>
        <taxon>Runella</taxon>
    </lineage>
</organism>
<evidence type="ECO:0000256" key="4">
    <source>
        <dbReference type="ARBA" id="ARBA00022692"/>
    </source>
</evidence>
<dbReference type="Gene3D" id="2.60.40.1120">
    <property type="entry name" value="Carboxypeptidase-like, regulatory domain"/>
    <property type="match status" value="1"/>
</dbReference>
<evidence type="ECO:0000256" key="7">
    <source>
        <dbReference type="ARBA" id="ARBA00023237"/>
    </source>
</evidence>
<dbReference type="Proteomes" id="UP000251993">
    <property type="component" value="Chromosome"/>
</dbReference>
<keyword evidence="11" id="KW-1185">Reference proteome</keyword>
<dbReference type="InterPro" id="IPR039426">
    <property type="entry name" value="TonB-dep_rcpt-like"/>
</dbReference>
<keyword evidence="6 8" id="KW-0472">Membrane</keyword>
<dbReference type="Gene3D" id="2.170.130.10">
    <property type="entry name" value="TonB-dependent receptor, plug domain"/>
    <property type="match status" value="1"/>
</dbReference>
<keyword evidence="4 8" id="KW-0812">Transmembrane</keyword>
<dbReference type="InterPro" id="IPR008969">
    <property type="entry name" value="CarboxyPept-like_regulatory"/>
</dbReference>
<dbReference type="Gene3D" id="2.40.170.20">
    <property type="entry name" value="TonB-dependent receptor, beta-barrel domain"/>
    <property type="match status" value="1"/>
</dbReference>
<keyword evidence="7 8" id="KW-0998">Cell outer membrane</keyword>
<evidence type="ECO:0000256" key="2">
    <source>
        <dbReference type="ARBA" id="ARBA00022448"/>
    </source>
</evidence>
<dbReference type="InterPro" id="IPR023997">
    <property type="entry name" value="TonB-dep_OMP_SusC/RagA_CS"/>
</dbReference>
<dbReference type="PANTHER" id="PTHR30069">
    <property type="entry name" value="TONB-DEPENDENT OUTER MEMBRANE RECEPTOR"/>
    <property type="match status" value="1"/>
</dbReference>
<gene>
    <name evidence="10" type="ORF">DR864_17895</name>
</gene>
<evidence type="ECO:0000313" key="11">
    <source>
        <dbReference type="Proteomes" id="UP000251993"/>
    </source>
</evidence>
<dbReference type="InterPro" id="IPR036942">
    <property type="entry name" value="Beta-barrel_TonB_sf"/>
</dbReference>
<sequence length="1061" mass="114429">MSQNNYVKNNAERLRLVGRRTVGTTLAILFSLSVWAQSYTVKGKVTDTNGQPIPGATVQVPGTATGTAANIDGEFTLPLTGNVKLTFSAVGYSSVSRDVNSSQSIINVSLREDQLNLDEVVVTGSTLRAERRQLGNAITTIKADNLEKSGTPNLVSALQGKVPGAQITQNSGDPAGGITIRLRGVKSIQGSSDPLYVIDGVIVNNETSSVSQLALSLGSQAPNTSLGTNRLADINPNDIESLNVINGAAAAAQYGSRAANGVVIITTKRGKSGAPKINFSTSFSSNELRKGVFISTLGKQFGFRDLRLHTIGVISPAQIAANPGTTTVGIVRDGATSQLASNLVDVTRYNYFDQIFRTGLGNDNTVSISGGTDRTQYFVSASYMKNEGIVKGVDFRRVGLRARVDQRLTNWAKLSAGLNYSNSFSNEKPNGNVFYSPINSVTITNNIYDITQRDAAGNLLAVEPTRVNPLTTVEAMQFTQAVNRTIADAQLNLTPIKGLGIDWIVGVDTYSQLGKNYIPPYPYQAVAGLPAERYPDGFAANATNNVTQFNSDINATYEIDLSKDLKINAAAGFNYQFYQADFTRASGLNTAPFIETVSGAASTTVTAGYGLDRYNLSGFFAQATIGYKNLAFLTGAIRRDRSSKFSPAETNQTYPKISGSFVVSDLGFWENSGLTGIWDGFKLRASYGQAGNLTGIGSYSRFWQFSPVPFLGKNTIIPGSTLANPRVRPERMEEVEVGADLSFLKSRVNIGVSVYNQQIKDLVVNRELAPSTGGTGIVNNVGTMENKGFEISLNALAVKKNDFSADFTVIYNQNRNKILDIDQGNPKTSTLTIGNSAGAPVFLIEGQPASVFYGWPYAYNPDGSLLLTPQNLPQRERGTQDPNDPTKFTVSRAADGQPTGAFVRTVIGNPNPKWTGSFSGNFTYKKVGLRFLLDAVQGVQVFNADKRTRNNVGIGDIAEAEMLGTMARGYVFSLANIEEYRVDDGSFTKLRELALTYQLPKVKGITTWNVSLIGRNLISWDKYNGFDPETNAGNNSDILRGVDFGNVPIPRTYQVQLNLSF</sequence>
<name>A0A344TSI6_9BACT</name>
<dbReference type="InterPro" id="IPR037066">
    <property type="entry name" value="Plug_dom_sf"/>
</dbReference>
<feature type="domain" description="TonB-dependent receptor plug" evidence="9">
    <location>
        <begin position="132"/>
        <end position="262"/>
    </location>
</feature>
<accession>A0A344TSI6</accession>
<dbReference type="InterPro" id="IPR012910">
    <property type="entry name" value="Plug_dom"/>
</dbReference>
<dbReference type="NCBIfam" id="TIGR04056">
    <property type="entry name" value="OMP_RagA_SusC"/>
    <property type="match status" value="1"/>
</dbReference>
<reference evidence="10 11" key="1">
    <citation type="submission" date="2018-07" db="EMBL/GenBank/DDBJ databases">
        <title>Genome sequencing of Runella.</title>
        <authorList>
            <person name="Baek M.-G."/>
            <person name="Yi H."/>
        </authorList>
    </citation>
    <scope>NUCLEOTIDE SEQUENCE [LARGE SCALE GENOMIC DNA]</scope>
    <source>
        <strain evidence="10 11">HYN0085</strain>
    </source>
</reference>
<dbReference type="PROSITE" id="PS52016">
    <property type="entry name" value="TONB_DEPENDENT_REC_3"/>
    <property type="match status" value="1"/>
</dbReference>
<dbReference type="GO" id="GO:0009279">
    <property type="term" value="C:cell outer membrane"/>
    <property type="evidence" value="ECO:0007669"/>
    <property type="project" value="UniProtKB-SubCell"/>
</dbReference>
<evidence type="ECO:0000256" key="6">
    <source>
        <dbReference type="ARBA" id="ARBA00023136"/>
    </source>
</evidence>
<keyword evidence="3 8" id="KW-1134">Transmembrane beta strand</keyword>
<dbReference type="Pfam" id="PF13715">
    <property type="entry name" value="CarbopepD_reg_2"/>
    <property type="match status" value="1"/>
</dbReference>
<evidence type="ECO:0000259" key="9">
    <source>
        <dbReference type="Pfam" id="PF07715"/>
    </source>
</evidence>
<dbReference type="SUPFAM" id="SSF49464">
    <property type="entry name" value="Carboxypeptidase regulatory domain-like"/>
    <property type="match status" value="1"/>
</dbReference>
<dbReference type="NCBIfam" id="TIGR04057">
    <property type="entry name" value="SusC_RagA_signa"/>
    <property type="match status" value="1"/>
</dbReference>
<dbReference type="OrthoDB" id="9768177at2"/>
<proteinExistence type="inferred from homology"/>
<dbReference type="InterPro" id="IPR023996">
    <property type="entry name" value="TonB-dep_OMP_SusC/RagA"/>
</dbReference>
<keyword evidence="2 8" id="KW-0813">Transport</keyword>
<dbReference type="Pfam" id="PF07715">
    <property type="entry name" value="Plug"/>
    <property type="match status" value="1"/>
</dbReference>
<keyword evidence="5" id="KW-0732">Signal</keyword>